<dbReference type="EMBL" id="PCRF01000018">
    <property type="protein sequence ID" value="PIP16738.1"/>
    <property type="molecule type" value="Genomic_DNA"/>
</dbReference>
<comment type="caution">
    <text evidence="2">The sequence shown here is derived from an EMBL/GenBank/DDBJ whole genome shotgun (WGS) entry which is preliminary data.</text>
</comment>
<evidence type="ECO:0000256" key="1">
    <source>
        <dbReference type="SAM" id="Phobius"/>
    </source>
</evidence>
<accession>A0A2G9YBZ2</accession>
<evidence type="ECO:0000313" key="2">
    <source>
        <dbReference type="EMBL" id="PIP16738.1"/>
    </source>
</evidence>
<evidence type="ECO:0000313" key="3">
    <source>
        <dbReference type="Proteomes" id="UP000230392"/>
    </source>
</evidence>
<keyword evidence="1" id="KW-0472">Membrane</keyword>
<reference evidence="2 3" key="1">
    <citation type="submission" date="2017-09" db="EMBL/GenBank/DDBJ databases">
        <title>Depth-based differentiation of microbial function through sediment-hosted aquifers and enrichment of novel symbionts in the deep terrestrial subsurface.</title>
        <authorList>
            <person name="Probst A.J."/>
            <person name="Ladd B."/>
            <person name="Jarett J.K."/>
            <person name="Geller-Mcgrath D.E."/>
            <person name="Sieber C.M."/>
            <person name="Emerson J.B."/>
            <person name="Anantharaman K."/>
            <person name="Thomas B.C."/>
            <person name="Malmstrom R."/>
            <person name="Stieglmeier M."/>
            <person name="Klingl A."/>
            <person name="Woyke T."/>
            <person name="Ryan C.M."/>
            <person name="Banfield J.F."/>
        </authorList>
    </citation>
    <scope>NUCLEOTIDE SEQUENCE [LARGE SCALE GENOMIC DNA]</scope>
    <source>
        <strain evidence="2">CG23_combo_of_CG06-09_8_20_14_all_48_7</strain>
    </source>
</reference>
<dbReference type="Gene3D" id="1.20.1250.20">
    <property type="entry name" value="MFS general substrate transporter like domains"/>
    <property type="match status" value="1"/>
</dbReference>
<feature type="transmembrane region" description="Helical" evidence="1">
    <location>
        <begin position="100"/>
        <end position="123"/>
    </location>
</feature>
<feature type="transmembrane region" description="Helical" evidence="1">
    <location>
        <begin position="39"/>
        <end position="59"/>
    </location>
</feature>
<feature type="transmembrane region" description="Helical" evidence="1">
    <location>
        <begin position="129"/>
        <end position="148"/>
    </location>
</feature>
<keyword evidence="1" id="KW-0812">Transmembrane</keyword>
<feature type="transmembrane region" description="Helical" evidence="1">
    <location>
        <begin position="6"/>
        <end position="27"/>
    </location>
</feature>
<evidence type="ECO:0008006" key="4">
    <source>
        <dbReference type="Google" id="ProtNLM"/>
    </source>
</evidence>
<feature type="transmembrane region" description="Helical" evidence="1">
    <location>
        <begin position="65"/>
        <end position="88"/>
    </location>
</feature>
<dbReference type="InterPro" id="IPR036259">
    <property type="entry name" value="MFS_trans_sf"/>
</dbReference>
<dbReference type="Proteomes" id="UP000230392">
    <property type="component" value="Unassembled WGS sequence"/>
</dbReference>
<protein>
    <recommendedName>
        <fullName evidence="4">Major facilitator superfamily (MFS) profile domain-containing protein</fullName>
    </recommendedName>
</protein>
<organism evidence="2 3">
    <name type="scientific">bacterium (Candidatus Ratteibacteria) CG23_combo_of_CG06-09_8_20_14_all_48_7</name>
    <dbReference type="NCBI Taxonomy" id="2014292"/>
    <lineage>
        <taxon>Bacteria</taxon>
        <taxon>Candidatus Ratteibacteria</taxon>
    </lineage>
</organism>
<sequence length="151" mass="16526">MTFLGFSSALAGLAIFISLMVQGVAGFSMMRFPAWRYRLAPLFWMKFIVVIGCLVTVAFPAKITIFILVTLLGIYSGHAYYNGVFYALSQQDKRGRNVSINEALVGVAGIVGPLTFGVCLQAGVPWFMMAPAIFVLITFVAQAIFLNLRLT</sequence>
<dbReference type="AlphaFoldDB" id="A0A2G9YBZ2"/>
<keyword evidence="1" id="KW-1133">Transmembrane helix</keyword>
<name>A0A2G9YBZ2_9BACT</name>
<dbReference type="SUPFAM" id="SSF103473">
    <property type="entry name" value="MFS general substrate transporter"/>
    <property type="match status" value="1"/>
</dbReference>
<gene>
    <name evidence="2" type="ORF">COX46_00380</name>
</gene>
<proteinExistence type="predicted"/>